<dbReference type="GO" id="GO:0006281">
    <property type="term" value="P:DNA repair"/>
    <property type="evidence" value="ECO:0007669"/>
    <property type="project" value="UniProtKB-KW"/>
</dbReference>
<protein>
    <submittedName>
        <fullName evidence="9">Peptidase S24-like protein</fullName>
    </submittedName>
</protein>
<dbReference type="InterPro" id="IPR050077">
    <property type="entry name" value="LexA_repressor"/>
</dbReference>
<dbReference type="InterPro" id="IPR006197">
    <property type="entry name" value="Peptidase_S24_LexA"/>
</dbReference>
<dbReference type="HOGENOM" id="CLU_066192_0_4_11"/>
<dbReference type="InterPro" id="IPR039418">
    <property type="entry name" value="LexA-like"/>
</dbReference>
<organism evidence="9 10">
    <name type="scientific">Alloscardovia omnicolens F0580</name>
    <dbReference type="NCBI Taxonomy" id="1321816"/>
    <lineage>
        <taxon>Bacteria</taxon>
        <taxon>Bacillati</taxon>
        <taxon>Actinomycetota</taxon>
        <taxon>Actinomycetes</taxon>
        <taxon>Bifidobacteriales</taxon>
        <taxon>Bifidobacteriaceae</taxon>
        <taxon>Alloscardovia</taxon>
    </lineage>
</organism>
<keyword evidence="5" id="KW-0234">DNA repair</keyword>
<reference evidence="9 10" key="1">
    <citation type="submission" date="2013-08" db="EMBL/GenBank/DDBJ databases">
        <authorList>
            <person name="Weinstock G."/>
            <person name="Sodergren E."/>
            <person name="Wylie T."/>
            <person name="Fulton L."/>
            <person name="Fulton R."/>
            <person name="Fronick C."/>
            <person name="O'Laughlin M."/>
            <person name="Godfrey J."/>
            <person name="Miner T."/>
            <person name="Herter B."/>
            <person name="Appelbaum E."/>
            <person name="Cordes M."/>
            <person name="Lek S."/>
            <person name="Wollam A."/>
            <person name="Pepin K.H."/>
            <person name="Palsikar V.B."/>
            <person name="Mitreva M."/>
            <person name="Wilson R.K."/>
        </authorList>
    </citation>
    <scope>NUCLEOTIDE SEQUENCE [LARGE SCALE GENOMIC DNA]</scope>
    <source>
        <strain evidence="9 10">F0580</strain>
    </source>
</reference>
<dbReference type="GO" id="GO:0003677">
    <property type="term" value="F:DNA binding"/>
    <property type="evidence" value="ECO:0007669"/>
    <property type="project" value="InterPro"/>
</dbReference>
<dbReference type="AlphaFoldDB" id="U1R8R3"/>
<evidence type="ECO:0000313" key="10">
    <source>
        <dbReference type="Proteomes" id="UP000016519"/>
    </source>
</evidence>
<evidence type="ECO:0000256" key="1">
    <source>
        <dbReference type="ARBA" id="ARBA00007484"/>
    </source>
</evidence>
<evidence type="ECO:0000256" key="6">
    <source>
        <dbReference type="ARBA" id="ARBA00023236"/>
    </source>
</evidence>
<accession>U1R8R3</accession>
<evidence type="ECO:0000256" key="2">
    <source>
        <dbReference type="ARBA" id="ARBA00022763"/>
    </source>
</evidence>
<keyword evidence="3 7" id="KW-0378">Hydrolase</keyword>
<comment type="similarity">
    <text evidence="1 7">Belongs to the peptidase S24 family.</text>
</comment>
<evidence type="ECO:0000259" key="8">
    <source>
        <dbReference type="Pfam" id="PF00717"/>
    </source>
</evidence>
<dbReference type="PANTHER" id="PTHR33516">
    <property type="entry name" value="LEXA REPRESSOR"/>
    <property type="match status" value="1"/>
</dbReference>
<dbReference type="Gene3D" id="2.10.109.10">
    <property type="entry name" value="Umud Fragment, subunit A"/>
    <property type="match status" value="1"/>
</dbReference>
<keyword evidence="2" id="KW-0227">DNA damage</keyword>
<dbReference type="PANTHER" id="PTHR33516:SF2">
    <property type="entry name" value="LEXA REPRESSOR-RELATED"/>
    <property type="match status" value="1"/>
</dbReference>
<evidence type="ECO:0000256" key="3">
    <source>
        <dbReference type="ARBA" id="ARBA00022801"/>
    </source>
</evidence>
<dbReference type="STRING" id="419015.HMPREF3214_00556"/>
<feature type="domain" description="Peptidase S24/S26A/S26B/S26C" evidence="8">
    <location>
        <begin position="32"/>
        <end position="144"/>
    </location>
</feature>
<dbReference type="EMBL" id="AWSI01000039">
    <property type="protein sequence ID" value="ERH29939.1"/>
    <property type="molecule type" value="Genomic_DNA"/>
</dbReference>
<dbReference type="InterPro" id="IPR015927">
    <property type="entry name" value="Peptidase_S24_S26A/B/C"/>
</dbReference>
<dbReference type="Pfam" id="PF00717">
    <property type="entry name" value="Peptidase_S24"/>
    <property type="match status" value="1"/>
</dbReference>
<dbReference type="Proteomes" id="UP000016519">
    <property type="component" value="Unassembled WGS sequence"/>
</dbReference>
<keyword evidence="10" id="KW-1185">Reference proteome</keyword>
<comment type="caution">
    <text evidence="9">The sequence shown here is derived from an EMBL/GenBank/DDBJ whole genome shotgun (WGS) entry which is preliminary data.</text>
</comment>
<dbReference type="GO" id="GO:0006355">
    <property type="term" value="P:regulation of DNA-templated transcription"/>
    <property type="evidence" value="ECO:0007669"/>
    <property type="project" value="InterPro"/>
</dbReference>
<dbReference type="SUPFAM" id="SSF51306">
    <property type="entry name" value="LexA/Signal peptidase"/>
    <property type="match status" value="1"/>
</dbReference>
<evidence type="ECO:0000313" key="9">
    <source>
        <dbReference type="EMBL" id="ERH29939.1"/>
    </source>
</evidence>
<sequence length="159" mass="17935">MSQSVFSSSPPEKLFEQMFERWCVMAAVRAKSHTGFPSVAQDYFSSDFSFDANIITHPDTTFIMRINGSSMEGAGIFDGDIILVDRSLTPEHDDIVVITYEGELLLRRLTTNNQGNPVLSTYAMHDKDIHLYFDESITLWGVIIGSYHPQHSSVRNIRG</sequence>
<dbReference type="InterPro" id="IPR036286">
    <property type="entry name" value="LexA/Signal_pep-like_sf"/>
</dbReference>
<proteinExistence type="inferred from homology"/>
<dbReference type="PATRIC" id="fig|1321816.3.peg.1227"/>
<gene>
    <name evidence="9" type="ORF">HMPREF9244_01392</name>
</gene>
<evidence type="ECO:0000256" key="4">
    <source>
        <dbReference type="ARBA" id="ARBA00022813"/>
    </source>
</evidence>
<keyword evidence="6" id="KW-0742">SOS response</keyword>
<dbReference type="GO" id="GO:0016787">
    <property type="term" value="F:hydrolase activity"/>
    <property type="evidence" value="ECO:0007669"/>
    <property type="project" value="UniProtKB-KW"/>
</dbReference>
<keyword evidence="4 7" id="KW-0068">Autocatalytic cleavage</keyword>
<name>U1R8R3_9BIFI</name>
<evidence type="ECO:0000256" key="7">
    <source>
        <dbReference type="RuleBase" id="RU003991"/>
    </source>
</evidence>
<evidence type="ECO:0000256" key="5">
    <source>
        <dbReference type="ARBA" id="ARBA00023204"/>
    </source>
</evidence>
<dbReference type="PRINTS" id="PR00726">
    <property type="entry name" value="LEXASERPTASE"/>
</dbReference>
<dbReference type="GO" id="GO:0009432">
    <property type="term" value="P:SOS response"/>
    <property type="evidence" value="ECO:0007669"/>
    <property type="project" value="UniProtKB-KW"/>
</dbReference>
<dbReference type="CDD" id="cd06529">
    <property type="entry name" value="S24_LexA-like"/>
    <property type="match status" value="1"/>
</dbReference>